<dbReference type="PANTHER" id="PTHR43622:SF7">
    <property type="entry name" value="3-DEHYDROQUINATE SYNTHASE, CHLOROPLASTIC"/>
    <property type="match status" value="1"/>
</dbReference>
<accession>D4G8V8</accession>
<keyword evidence="13" id="KW-0479">Metal-binding</keyword>
<organism evidence="24 25">
    <name type="scientific">Riesia pediculicola (strain USDA)</name>
    <dbReference type="NCBI Taxonomy" id="515618"/>
    <lineage>
        <taxon>Bacteria</taxon>
        <taxon>Pseudomonadati</taxon>
        <taxon>Pseudomonadota</taxon>
        <taxon>Gammaproteobacteria</taxon>
        <taxon>Enterobacterales</taxon>
        <taxon>Enterobacteriaceae</taxon>
        <taxon>Candidatus Riesia</taxon>
    </lineage>
</organism>
<dbReference type="GO" id="GO:0005737">
    <property type="term" value="C:cytoplasm"/>
    <property type="evidence" value="ECO:0007669"/>
    <property type="project" value="UniProtKB-SubCell"/>
</dbReference>
<comment type="subcellular location">
    <subcellularLocation>
        <location evidence="6">Cytoplasm</location>
    </subcellularLocation>
</comment>
<keyword evidence="17" id="KW-0057">Aromatic amino acid biosynthesis</keyword>
<dbReference type="GO" id="GO:0009073">
    <property type="term" value="P:aromatic amino acid family biosynthetic process"/>
    <property type="evidence" value="ECO:0007669"/>
    <property type="project" value="UniProtKB-KW"/>
</dbReference>
<dbReference type="GO" id="GO:0008652">
    <property type="term" value="P:amino acid biosynthetic process"/>
    <property type="evidence" value="ECO:0007669"/>
    <property type="project" value="UniProtKB-KW"/>
</dbReference>
<dbReference type="InterPro" id="IPR050071">
    <property type="entry name" value="Dehydroquinate_synthase"/>
</dbReference>
<protein>
    <recommendedName>
        <fullName evidence="10 20">3-dehydroquinate synthase</fullName>
        <ecNumber evidence="9 20">4.2.3.4</ecNumber>
    </recommendedName>
</protein>
<dbReference type="GO" id="GO:0009423">
    <property type="term" value="P:chorismate biosynthetic process"/>
    <property type="evidence" value="ECO:0007669"/>
    <property type="project" value="UniProtKB-UniRule"/>
</dbReference>
<dbReference type="KEGG" id="rip:RIEPE_0534"/>
<dbReference type="STRING" id="515618.RIEPE_0534"/>
<keyword evidence="11" id="KW-0963">Cytoplasm</keyword>
<evidence type="ECO:0000256" key="11">
    <source>
        <dbReference type="ARBA" id="ARBA00022490"/>
    </source>
</evidence>
<evidence type="ECO:0000256" key="5">
    <source>
        <dbReference type="ARBA" id="ARBA00003485"/>
    </source>
</evidence>
<evidence type="ECO:0000256" key="2">
    <source>
        <dbReference type="ARBA" id="ARBA00001911"/>
    </source>
</evidence>
<sequence>MNKFLNNFDKIKFFFNGKECSIFIGFDLFKIKNFFEKFKEKDQVVIITNQRLYDLYYQEIRKSILTITNRVDKIIVSDGEKNKSLKTVIYVLNFLKKRRYSKNIVLVALGGGLIGDLTGFISSIYLRGTYFVQIPTSLLAQIDSSIGGKNAINYKDAKNMVGSFYHPNLILINLSFLNTVSDRQFQSGMTEAIKYGIAMDYSFFCWLENNYKKILFREKETIKYLVYYCCKIKSEIISQDPEENQNKRVLLNLGHTFAHAIESKLNFSDVLYHGETVSIGIVTSLKVANLINKFSKKNTNRIISLLKKFSLPLFLSKEMSYEDYLFFIQYDKKRIRRNQIDLVLPVEIGKSSLYRNVDRNIVIRAINSKIKNF</sequence>
<keyword evidence="16" id="KW-0520">NAD</keyword>
<evidence type="ECO:0000256" key="7">
    <source>
        <dbReference type="ARBA" id="ARBA00004661"/>
    </source>
</evidence>
<keyword evidence="18" id="KW-0456">Lyase</keyword>
<evidence type="ECO:0000256" key="1">
    <source>
        <dbReference type="ARBA" id="ARBA00001393"/>
    </source>
</evidence>
<comment type="catalytic activity">
    <reaction evidence="1">
        <text>7-phospho-2-dehydro-3-deoxy-D-arabino-heptonate = 3-dehydroquinate + phosphate</text>
        <dbReference type="Rhea" id="RHEA:21968"/>
        <dbReference type="ChEBI" id="CHEBI:32364"/>
        <dbReference type="ChEBI" id="CHEBI:43474"/>
        <dbReference type="ChEBI" id="CHEBI:58394"/>
        <dbReference type="EC" id="4.2.3.4"/>
    </reaction>
</comment>
<comment type="cofactor">
    <cofactor evidence="4">
        <name>Zn(2+)</name>
        <dbReference type="ChEBI" id="CHEBI:29105"/>
    </cofactor>
</comment>
<evidence type="ECO:0000256" key="16">
    <source>
        <dbReference type="ARBA" id="ARBA00023027"/>
    </source>
</evidence>
<dbReference type="GO" id="GO:0000166">
    <property type="term" value="F:nucleotide binding"/>
    <property type="evidence" value="ECO:0007669"/>
    <property type="project" value="UniProtKB-KW"/>
</dbReference>
<keyword evidence="12" id="KW-0028">Amino-acid biosynthesis</keyword>
<evidence type="ECO:0000256" key="9">
    <source>
        <dbReference type="ARBA" id="ARBA00013031"/>
    </source>
</evidence>
<evidence type="ECO:0000256" key="17">
    <source>
        <dbReference type="ARBA" id="ARBA00023141"/>
    </source>
</evidence>
<dbReference type="FunFam" id="3.40.50.1970:FF:000007">
    <property type="entry name" value="Pentafunctional AROM polypeptide"/>
    <property type="match status" value="1"/>
</dbReference>
<comment type="function">
    <text evidence="5">Catalyzes the conversion of 3-deoxy-D-arabino-heptulosonate 7-phosphate (DAHP) to dehydroquinate (DHQ).</text>
</comment>
<evidence type="ECO:0000256" key="19">
    <source>
        <dbReference type="ARBA" id="ARBA00023285"/>
    </source>
</evidence>
<keyword evidence="21" id="KW-0472">Membrane</keyword>
<dbReference type="PIRSF" id="PIRSF001455">
    <property type="entry name" value="DHQ_synth"/>
    <property type="match status" value="1"/>
</dbReference>
<dbReference type="CDD" id="cd08195">
    <property type="entry name" value="DHQS"/>
    <property type="match status" value="1"/>
</dbReference>
<dbReference type="InterPro" id="IPR030960">
    <property type="entry name" value="DHQS/DOIS_N"/>
</dbReference>
<feature type="domain" description="3-dehydroquinate synthase N-terminal" evidence="22">
    <location>
        <begin position="74"/>
        <end position="186"/>
    </location>
</feature>
<dbReference type="HOGENOM" id="CLU_001201_0_2_6"/>
<keyword evidence="14" id="KW-0547">Nucleotide-binding</keyword>
<dbReference type="NCBIfam" id="TIGR01357">
    <property type="entry name" value="aroB"/>
    <property type="match status" value="1"/>
</dbReference>
<comment type="pathway">
    <text evidence="7">Metabolic intermediate biosynthesis; chorismate biosynthesis; chorismate from D-erythrose 4-phosphate and phosphoenolpyruvate: step 2/7.</text>
</comment>
<dbReference type="Pfam" id="PF01761">
    <property type="entry name" value="DHQ_synthase"/>
    <property type="match status" value="1"/>
</dbReference>
<evidence type="ECO:0000256" key="18">
    <source>
        <dbReference type="ARBA" id="ARBA00023239"/>
    </source>
</evidence>
<dbReference type="InterPro" id="IPR030963">
    <property type="entry name" value="DHQ_synth_fam"/>
</dbReference>
<dbReference type="InterPro" id="IPR016037">
    <property type="entry name" value="DHQ_synth_AroB"/>
</dbReference>
<dbReference type="eggNOG" id="COG0337">
    <property type="taxonomic scope" value="Bacteria"/>
</dbReference>
<evidence type="ECO:0000256" key="8">
    <source>
        <dbReference type="ARBA" id="ARBA00005412"/>
    </source>
</evidence>
<evidence type="ECO:0000256" key="13">
    <source>
        <dbReference type="ARBA" id="ARBA00022723"/>
    </source>
</evidence>
<feature type="transmembrane region" description="Helical" evidence="21">
    <location>
        <begin position="104"/>
        <end position="126"/>
    </location>
</feature>
<evidence type="ECO:0000259" key="23">
    <source>
        <dbReference type="Pfam" id="PF24621"/>
    </source>
</evidence>
<evidence type="ECO:0000313" key="24">
    <source>
        <dbReference type="EMBL" id="ADD79550.1"/>
    </source>
</evidence>
<keyword evidence="21" id="KW-0812">Transmembrane</keyword>
<dbReference type="InterPro" id="IPR056179">
    <property type="entry name" value="DHQS_C"/>
</dbReference>
<evidence type="ECO:0000256" key="21">
    <source>
        <dbReference type="SAM" id="Phobius"/>
    </source>
</evidence>
<dbReference type="AlphaFoldDB" id="D4G8V8"/>
<dbReference type="EC" id="4.2.3.4" evidence="9 20"/>
<evidence type="ECO:0000256" key="15">
    <source>
        <dbReference type="ARBA" id="ARBA00022833"/>
    </source>
</evidence>
<dbReference type="Gene3D" id="1.20.1090.10">
    <property type="entry name" value="Dehydroquinate synthase-like - alpha domain"/>
    <property type="match status" value="1"/>
</dbReference>
<dbReference type="Proteomes" id="UP000001700">
    <property type="component" value="Chromosome"/>
</dbReference>
<evidence type="ECO:0000256" key="14">
    <source>
        <dbReference type="ARBA" id="ARBA00022741"/>
    </source>
</evidence>
<gene>
    <name evidence="24" type="ordered locus">RIEPE_0534</name>
</gene>
<evidence type="ECO:0000259" key="22">
    <source>
        <dbReference type="Pfam" id="PF01761"/>
    </source>
</evidence>
<evidence type="ECO:0000256" key="3">
    <source>
        <dbReference type="ARBA" id="ARBA00001941"/>
    </source>
</evidence>
<evidence type="ECO:0000256" key="12">
    <source>
        <dbReference type="ARBA" id="ARBA00022605"/>
    </source>
</evidence>
<name>D4G8V8_RIEPU</name>
<comment type="cofactor">
    <cofactor evidence="2">
        <name>NAD(+)</name>
        <dbReference type="ChEBI" id="CHEBI:57540"/>
    </cofactor>
</comment>
<dbReference type="GO" id="GO:0003856">
    <property type="term" value="F:3-dehydroquinate synthase activity"/>
    <property type="evidence" value="ECO:0007669"/>
    <property type="project" value="UniProtKB-UniRule"/>
</dbReference>
<feature type="domain" description="3-dehydroquinate synthase C-terminal" evidence="23">
    <location>
        <begin position="188"/>
        <end position="333"/>
    </location>
</feature>
<comment type="similarity">
    <text evidence="8">Belongs to the sugar phosphate cyclases superfamily. Dehydroquinate synthase family.</text>
</comment>
<evidence type="ECO:0000256" key="6">
    <source>
        <dbReference type="ARBA" id="ARBA00004496"/>
    </source>
</evidence>
<reference evidence="24" key="1">
    <citation type="submission" date="2008-05" db="EMBL/GenBank/DDBJ databases">
        <title>Genome sequence of Riesia pediculicola USDA.</title>
        <authorList>
            <person name="Kirkness E.F."/>
        </authorList>
    </citation>
    <scope>NUCLEOTIDE SEQUENCE [LARGE SCALE GENOMIC DNA]</scope>
    <source>
        <strain evidence="24">USDA</strain>
    </source>
</reference>
<evidence type="ECO:0000256" key="20">
    <source>
        <dbReference type="NCBIfam" id="TIGR01357"/>
    </source>
</evidence>
<comment type="cofactor">
    <cofactor evidence="3">
        <name>Co(2+)</name>
        <dbReference type="ChEBI" id="CHEBI:48828"/>
    </cofactor>
</comment>
<dbReference type="Pfam" id="PF24621">
    <property type="entry name" value="DHQS_C"/>
    <property type="match status" value="1"/>
</dbReference>
<keyword evidence="15" id="KW-0862">Zinc</keyword>
<evidence type="ECO:0000256" key="10">
    <source>
        <dbReference type="ARBA" id="ARBA00017684"/>
    </source>
</evidence>
<proteinExistence type="inferred from homology"/>
<keyword evidence="25" id="KW-1185">Reference proteome</keyword>
<dbReference type="GO" id="GO:0046872">
    <property type="term" value="F:metal ion binding"/>
    <property type="evidence" value="ECO:0007669"/>
    <property type="project" value="UniProtKB-KW"/>
</dbReference>
<dbReference type="SUPFAM" id="SSF56796">
    <property type="entry name" value="Dehydroquinate synthase-like"/>
    <property type="match status" value="1"/>
</dbReference>
<dbReference type="PANTHER" id="PTHR43622">
    <property type="entry name" value="3-DEHYDROQUINATE SYNTHASE"/>
    <property type="match status" value="1"/>
</dbReference>
<dbReference type="EMBL" id="CP001085">
    <property type="protein sequence ID" value="ADD79550.1"/>
    <property type="molecule type" value="Genomic_DNA"/>
</dbReference>
<dbReference type="Gene3D" id="3.40.50.1970">
    <property type="match status" value="1"/>
</dbReference>
<keyword evidence="21" id="KW-1133">Transmembrane helix</keyword>
<keyword evidence="19" id="KW-0170">Cobalt</keyword>
<evidence type="ECO:0000313" key="25">
    <source>
        <dbReference type="Proteomes" id="UP000001700"/>
    </source>
</evidence>
<evidence type="ECO:0000256" key="4">
    <source>
        <dbReference type="ARBA" id="ARBA00001947"/>
    </source>
</evidence>